<dbReference type="InterPro" id="IPR002986">
    <property type="entry name" value="DAP_deCOOHase_LysA"/>
</dbReference>
<dbReference type="Pfam" id="PF00278">
    <property type="entry name" value="Orn_DAP_Arg_deC"/>
    <property type="match status" value="1"/>
</dbReference>
<comment type="similarity">
    <text evidence="5">Belongs to the Orn/Lys/Arg decarboxylase class-II family. LysA subfamily.</text>
</comment>
<name>A0AAW6TVH1_9BACT</name>
<evidence type="ECO:0000259" key="9">
    <source>
        <dbReference type="Pfam" id="PF00278"/>
    </source>
</evidence>
<keyword evidence="5 8" id="KW-0457">Lysine biosynthesis</keyword>
<feature type="binding site" evidence="5">
    <location>
        <position position="388"/>
    </location>
    <ligand>
        <name>pyridoxal 5'-phosphate</name>
        <dbReference type="ChEBI" id="CHEBI:597326"/>
    </ligand>
</feature>
<dbReference type="InterPro" id="IPR009006">
    <property type="entry name" value="Ala_racemase/Decarboxylase_C"/>
</dbReference>
<comment type="pathway">
    <text evidence="5 8">Amino-acid biosynthesis; L-lysine biosynthesis via DAP pathway; L-lysine from DL-2,6-diaminopimelate: step 1/1.</text>
</comment>
<keyword evidence="2 5" id="KW-0210">Decarboxylase</keyword>
<keyword evidence="4 5" id="KW-0456">Lyase</keyword>
<evidence type="ECO:0000256" key="8">
    <source>
        <dbReference type="RuleBase" id="RU003738"/>
    </source>
</evidence>
<feature type="binding site" evidence="5">
    <location>
        <position position="316"/>
    </location>
    <ligand>
        <name>substrate</name>
    </ligand>
</feature>
<dbReference type="Pfam" id="PF02784">
    <property type="entry name" value="Orn_Arg_deC_N"/>
    <property type="match status" value="1"/>
</dbReference>
<dbReference type="PROSITE" id="PS00879">
    <property type="entry name" value="ODR_DC_2_2"/>
    <property type="match status" value="1"/>
</dbReference>
<protein>
    <recommendedName>
        <fullName evidence="5 6">Diaminopimelate decarboxylase</fullName>
        <shortName evidence="5">DAP decarboxylase</shortName>
        <shortName evidence="5">DAPDC</shortName>
        <ecNumber evidence="5 6">4.1.1.20</ecNumber>
    </recommendedName>
</protein>
<dbReference type="NCBIfam" id="TIGR01048">
    <property type="entry name" value="lysA"/>
    <property type="match status" value="1"/>
</dbReference>
<feature type="binding site" evidence="5">
    <location>
        <position position="243"/>
    </location>
    <ligand>
        <name>pyridoxal 5'-phosphate</name>
        <dbReference type="ChEBI" id="CHEBI:597326"/>
    </ligand>
</feature>
<comment type="subunit">
    <text evidence="5">Homodimer.</text>
</comment>
<dbReference type="SUPFAM" id="SSF51419">
    <property type="entry name" value="PLP-binding barrel"/>
    <property type="match status" value="1"/>
</dbReference>
<dbReference type="PANTHER" id="PTHR43727">
    <property type="entry name" value="DIAMINOPIMELATE DECARBOXYLASE"/>
    <property type="match status" value="1"/>
</dbReference>
<dbReference type="GO" id="GO:0030170">
    <property type="term" value="F:pyridoxal phosphate binding"/>
    <property type="evidence" value="ECO:0007669"/>
    <property type="project" value="UniProtKB-UniRule"/>
</dbReference>
<dbReference type="EMBL" id="JASCXX010000004">
    <property type="protein sequence ID" value="MDI6448259.1"/>
    <property type="molecule type" value="Genomic_DNA"/>
</dbReference>
<comment type="caution">
    <text evidence="11">The sequence shown here is derived from an EMBL/GenBank/DDBJ whole genome shotgun (WGS) entry which is preliminary data.</text>
</comment>
<feature type="domain" description="Orn/DAP/Arg decarboxylase 2 C-terminal" evidence="9">
    <location>
        <begin position="30"/>
        <end position="386"/>
    </location>
</feature>
<dbReference type="InterPro" id="IPR000183">
    <property type="entry name" value="Orn/DAP/Arg_de-COase"/>
</dbReference>
<dbReference type="SUPFAM" id="SSF50621">
    <property type="entry name" value="Alanine racemase C-terminal domain-like"/>
    <property type="match status" value="1"/>
</dbReference>
<dbReference type="InterPro" id="IPR022657">
    <property type="entry name" value="De-COase2_CS"/>
</dbReference>
<dbReference type="FunFam" id="3.20.20.10:FF:000003">
    <property type="entry name" value="Diaminopimelate decarboxylase"/>
    <property type="match status" value="1"/>
</dbReference>
<dbReference type="InterPro" id="IPR022643">
    <property type="entry name" value="De-COase2_C"/>
</dbReference>
<dbReference type="PRINTS" id="PR01179">
    <property type="entry name" value="ODADCRBXLASE"/>
</dbReference>
<evidence type="ECO:0000313" key="11">
    <source>
        <dbReference type="EMBL" id="MDI6448259.1"/>
    </source>
</evidence>
<feature type="binding site" evidence="5">
    <location>
        <position position="360"/>
    </location>
    <ligand>
        <name>substrate</name>
    </ligand>
</feature>
<dbReference type="Gene3D" id="2.40.37.10">
    <property type="entry name" value="Lyase, Ornithine Decarboxylase, Chain A, domain 1"/>
    <property type="match status" value="1"/>
</dbReference>
<keyword evidence="5" id="KW-0028">Amino-acid biosynthesis</keyword>
<evidence type="ECO:0000256" key="6">
    <source>
        <dbReference type="NCBIfam" id="TIGR01048"/>
    </source>
</evidence>
<dbReference type="EC" id="4.1.1.20" evidence="5 6"/>
<feature type="binding site" evidence="5">
    <location>
        <position position="320"/>
    </location>
    <ligand>
        <name>substrate</name>
    </ligand>
</feature>
<feature type="binding site" evidence="5">
    <location>
        <position position="388"/>
    </location>
    <ligand>
        <name>substrate</name>
    </ligand>
</feature>
<feature type="domain" description="Orn/DAP/Arg decarboxylase 2 N-terminal" evidence="10">
    <location>
        <begin position="36"/>
        <end position="284"/>
    </location>
</feature>
<comment type="function">
    <text evidence="5">Specifically catalyzes the decarboxylation of meso-diaminopimelate (meso-DAP) to L-lysine.</text>
</comment>
<dbReference type="PRINTS" id="PR01181">
    <property type="entry name" value="DAPDCRBXLASE"/>
</dbReference>
<evidence type="ECO:0000256" key="3">
    <source>
        <dbReference type="ARBA" id="ARBA00022898"/>
    </source>
</evidence>
<dbReference type="PANTHER" id="PTHR43727:SF2">
    <property type="entry name" value="GROUP IV DECARBOXYLASE"/>
    <property type="match status" value="1"/>
</dbReference>
<feature type="active site" description="Proton donor" evidence="7">
    <location>
        <position position="359"/>
    </location>
</feature>
<comment type="caution">
    <text evidence="5">Lacks conserved residue(s) required for the propagation of feature annotation.</text>
</comment>
<dbReference type="InterPro" id="IPR022644">
    <property type="entry name" value="De-COase2_N"/>
</dbReference>
<keyword evidence="3 5" id="KW-0663">Pyridoxal phosphate</keyword>
<dbReference type="HAMAP" id="MF_02120">
    <property type="entry name" value="LysA"/>
    <property type="match status" value="1"/>
</dbReference>
<keyword evidence="12" id="KW-1185">Reference proteome</keyword>
<evidence type="ECO:0000256" key="4">
    <source>
        <dbReference type="ARBA" id="ARBA00023239"/>
    </source>
</evidence>
<comment type="catalytic activity">
    <reaction evidence="5 8">
        <text>meso-2,6-diaminopimelate + H(+) = L-lysine + CO2</text>
        <dbReference type="Rhea" id="RHEA:15101"/>
        <dbReference type="ChEBI" id="CHEBI:15378"/>
        <dbReference type="ChEBI" id="CHEBI:16526"/>
        <dbReference type="ChEBI" id="CHEBI:32551"/>
        <dbReference type="ChEBI" id="CHEBI:57791"/>
        <dbReference type="EC" id="4.1.1.20"/>
    </reaction>
</comment>
<dbReference type="RefSeq" id="WP_349243668.1">
    <property type="nucleotide sequence ID" value="NZ_JASCXX010000004.1"/>
</dbReference>
<evidence type="ECO:0000256" key="7">
    <source>
        <dbReference type="PIRSR" id="PIRSR600183-50"/>
    </source>
</evidence>
<dbReference type="Proteomes" id="UP001431776">
    <property type="component" value="Unassembled WGS sequence"/>
</dbReference>
<dbReference type="InterPro" id="IPR029066">
    <property type="entry name" value="PLP-binding_barrel"/>
</dbReference>
<proteinExistence type="inferred from homology"/>
<evidence type="ECO:0000256" key="1">
    <source>
        <dbReference type="ARBA" id="ARBA00001933"/>
    </source>
</evidence>
<evidence type="ECO:0000256" key="5">
    <source>
        <dbReference type="HAMAP-Rule" id="MF_02120"/>
    </source>
</evidence>
<dbReference type="GO" id="GO:0008836">
    <property type="term" value="F:diaminopimelate decarboxylase activity"/>
    <property type="evidence" value="ECO:0007669"/>
    <property type="project" value="UniProtKB-UniRule"/>
</dbReference>
<organism evidence="11 12">
    <name type="scientific">Anaerobaca lacustris</name>
    <dbReference type="NCBI Taxonomy" id="3044600"/>
    <lineage>
        <taxon>Bacteria</taxon>
        <taxon>Pseudomonadati</taxon>
        <taxon>Planctomycetota</taxon>
        <taxon>Phycisphaerae</taxon>
        <taxon>Sedimentisphaerales</taxon>
        <taxon>Anaerobacaceae</taxon>
        <taxon>Anaerobaca</taxon>
    </lineage>
</organism>
<evidence type="ECO:0000259" key="10">
    <source>
        <dbReference type="Pfam" id="PF02784"/>
    </source>
</evidence>
<accession>A0AAW6TVH1</accession>
<evidence type="ECO:0000256" key="2">
    <source>
        <dbReference type="ARBA" id="ARBA00022793"/>
    </source>
</evidence>
<reference evidence="11" key="1">
    <citation type="submission" date="2023-05" db="EMBL/GenBank/DDBJ databases">
        <title>Anaerotaeda fermentans gen. nov., sp. nov., a novel anaerobic planctomycete of the new family within the order Sedimentisphaerales isolated from Taman Peninsula, Russia.</title>
        <authorList>
            <person name="Khomyakova M.A."/>
            <person name="Merkel A.Y."/>
            <person name="Slobodkin A.I."/>
        </authorList>
    </citation>
    <scope>NUCLEOTIDE SEQUENCE</scope>
    <source>
        <strain evidence="11">M17dextr</strain>
    </source>
</reference>
<sequence>MDFFNYNAGRLFAEQVEAERIASEVGTPAYVYSAATLRDHLHKVQKAYESLETTVCFSVKACGNVGILKLMAAEGSGFDIVSGGELYRVLEAGADPSKVVYAGVGKTDREIVEALDAGIGYFNIESEEELANLIQLARPHVAAGRSRPRAALRVNPDVDYETHAFLRTGKKETKFGVDIERAVAVFDAYADNPSVDLCALHVHLGTGGKTIDPYVEALEKVLVLIDRLRQKGHRIGALDLGGGYGADYETETVPSAAEYAAGIVPLIRGRDLKLILEPGKSICANAGILLTRVLYTKQGGSKRFVIVDAAMNDLIRPSLYDAFHFIWPAQVEPRFAPAVRSKGLHIEGSEVVDLVGPVCEGADFLAKDRPIPHVERGDLVAVFTAGAYGFTMSSNYNGRCRAAEVLVDGDTFRVVRRRESYEDLVALER</sequence>
<dbReference type="AlphaFoldDB" id="A0AAW6TVH1"/>
<comment type="cofactor">
    <cofactor evidence="1 5 7 8">
        <name>pyridoxal 5'-phosphate</name>
        <dbReference type="ChEBI" id="CHEBI:597326"/>
    </cofactor>
</comment>
<evidence type="ECO:0000313" key="12">
    <source>
        <dbReference type="Proteomes" id="UP001431776"/>
    </source>
</evidence>
<feature type="modified residue" description="N6-(pyridoxal phosphate)lysine" evidence="5 7">
    <location>
        <position position="60"/>
    </location>
</feature>
<dbReference type="CDD" id="cd06828">
    <property type="entry name" value="PLPDE_III_DapDC"/>
    <property type="match status" value="1"/>
</dbReference>
<gene>
    <name evidence="5 11" type="primary">lysA</name>
    <name evidence="11" type="ORF">QJ522_04320</name>
</gene>
<dbReference type="Gene3D" id="3.20.20.10">
    <property type="entry name" value="Alanine racemase"/>
    <property type="match status" value="1"/>
</dbReference>
<dbReference type="GO" id="GO:0009089">
    <property type="term" value="P:lysine biosynthetic process via diaminopimelate"/>
    <property type="evidence" value="ECO:0007669"/>
    <property type="project" value="UniProtKB-UniRule"/>
</dbReference>